<dbReference type="InterPro" id="IPR050147">
    <property type="entry name" value="Ser/Thr_Dehydratase"/>
</dbReference>
<evidence type="ECO:0000256" key="10">
    <source>
        <dbReference type="ARBA" id="ARBA00049406"/>
    </source>
</evidence>
<evidence type="ECO:0000256" key="2">
    <source>
        <dbReference type="ARBA" id="ARBA00004496"/>
    </source>
</evidence>
<keyword evidence="14" id="KW-1185">Reference proteome</keyword>
<evidence type="ECO:0000256" key="4">
    <source>
        <dbReference type="ARBA" id="ARBA00010869"/>
    </source>
</evidence>
<proteinExistence type="inferred from homology"/>
<dbReference type="GO" id="GO:0003941">
    <property type="term" value="F:L-serine ammonia-lyase activity"/>
    <property type="evidence" value="ECO:0007669"/>
    <property type="project" value="UniProtKB-EC"/>
</dbReference>
<dbReference type="EC" id="4.3.1.17" evidence="5"/>
<comment type="pathway">
    <text evidence="3">Carbohydrate biosynthesis; gluconeogenesis.</text>
</comment>
<dbReference type="PANTHER" id="PTHR48078:SF2">
    <property type="entry name" value="CATABOLIC L-SERINE_THREONINE DEHYDRATASE"/>
    <property type="match status" value="1"/>
</dbReference>
<feature type="chain" id="PRO_5042862952" description="L-serine ammonia-lyase" evidence="11">
    <location>
        <begin position="20"/>
        <end position="159"/>
    </location>
</feature>
<dbReference type="Gene3D" id="3.40.50.1100">
    <property type="match status" value="2"/>
</dbReference>
<protein>
    <recommendedName>
        <fullName evidence="5">L-serine ammonia-lyase</fullName>
        <ecNumber evidence="5">4.3.1.17</ecNumber>
    </recommendedName>
</protein>
<dbReference type="GO" id="GO:0004794">
    <property type="term" value="F:threonine deaminase activity"/>
    <property type="evidence" value="ECO:0007669"/>
    <property type="project" value="TreeGrafter"/>
</dbReference>
<dbReference type="GO" id="GO:0009097">
    <property type="term" value="P:isoleucine biosynthetic process"/>
    <property type="evidence" value="ECO:0007669"/>
    <property type="project" value="TreeGrafter"/>
</dbReference>
<evidence type="ECO:0000256" key="9">
    <source>
        <dbReference type="ARBA" id="ARBA00023239"/>
    </source>
</evidence>
<feature type="signal peptide" evidence="11">
    <location>
        <begin position="1"/>
        <end position="19"/>
    </location>
</feature>
<dbReference type="InterPro" id="IPR000634">
    <property type="entry name" value="Ser/Thr_deHydtase_PyrdxlP-BS"/>
</dbReference>
<dbReference type="Proteomes" id="UP001309876">
    <property type="component" value="Unassembled WGS sequence"/>
</dbReference>
<dbReference type="SUPFAM" id="SSF53686">
    <property type="entry name" value="Tryptophan synthase beta subunit-like PLP-dependent enzymes"/>
    <property type="match status" value="1"/>
</dbReference>
<organism evidence="13 14">
    <name type="scientific">Lithohypha guttulata</name>
    <dbReference type="NCBI Taxonomy" id="1690604"/>
    <lineage>
        <taxon>Eukaryota</taxon>
        <taxon>Fungi</taxon>
        <taxon>Dikarya</taxon>
        <taxon>Ascomycota</taxon>
        <taxon>Pezizomycotina</taxon>
        <taxon>Eurotiomycetes</taxon>
        <taxon>Chaetothyriomycetidae</taxon>
        <taxon>Chaetothyriales</taxon>
        <taxon>Trichomeriaceae</taxon>
        <taxon>Lithohypha</taxon>
    </lineage>
</organism>
<comment type="caution">
    <text evidence="13">The sequence shown here is derived from an EMBL/GenBank/DDBJ whole genome shotgun (WGS) entry which is preliminary data.</text>
</comment>
<evidence type="ECO:0000256" key="1">
    <source>
        <dbReference type="ARBA" id="ARBA00001933"/>
    </source>
</evidence>
<evidence type="ECO:0000256" key="8">
    <source>
        <dbReference type="ARBA" id="ARBA00022898"/>
    </source>
</evidence>
<evidence type="ECO:0000256" key="11">
    <source>
        <dbReference type="SAM" id="SignalP"/>
    </source>
</evidence>
<dbReference type="GO" id="GO:0030170">
    <property type="term" value="F:pyridoxal phosphate binding"/>
    <property type="evidence" value="ECO:0007669"/>
    <property type="project" value="InterPro"/>
</dbReference>
<keyword evidence="8" id="KW-0663">Pyridoxal phosphate</keyword>
<dbReference type="GO" id="GO:0005737">
    <property type="term" value="C:cytoplasm"/>
    <property type="evidence" value="ECO:0007669"/>
    <property type="project" value="UniProtKB-SubCell"/>
</dbReference>
<keyword evidence="7" id="KW-0963">Cytoplasm</keyword>
<dbReference type="GO" id="GO:0006565">
    <property type="term" value="P:L-serine catabolic process"/>
    <property type="evidence" value="ECO:0007669"/>
    <property type="project" value="TreeGrafter"/>
</dbReference>
<comment type="similarity">
    <text evidence="4">Belongs to the serine/threonine dehydratase family.</text>
</comment>
<dbReference type="FunFam" id="3.40.50.1100:FF:000040">
    <property type="entry name" value="L-serine dehydratase, putative"/>
    <property type="match status" value="1"/>
</dbReference>
<accession>A0AAN7SW96</accession>
<dbReference type="Pfam" id="PF00291">
    <property type="entry name" value="PALP"/>
    <property type="match status" value="1"/>
</dbReference>
<keyword evidence="6" id="KW-0312">Gluconeogenesis</keyword>
<reference evidence="13 14" key="1">
    <citation type="submission" date="2023-08" db="EMBL/GenBank/DDBJ databases">
        <title>Black Yeasts Isolated from many extreme environments.</title>
        <authorList>
            <person name="Coleine C."/>
            <person name="Stajich J.E."/>
            <person name="Selbmann L."/>
        </authorList>
    </citation>
    <scope>NUCLEOTIDE SEQUENCE [LARGE SCALE GENOMIC DNA]</scope>
    <source>
        <strain evidence="13 14">CCFEE 5910</strain>
    </source>
</reference>
<dbReference type="GO" id="GO:0006567">
    <property type="term" value="P:L-threonine catabolic process"/>
    <property type="evidence" value="ECO:0007669"/>
    <property type="project" value="TreeGrafter"/>
</dbReference>
<sequence length="159" mass="16565">MTLLRTLIIALTSIMGSIALPAPGAKPWIETPLIESGALSKAAGCRIFLKLENLQPSGSFKSRGIGNRLLEAIKAQVSSSDDRALHFHASSGGNAGLACVTAAVALGYRSTIAVPASTEESMVAKLRAAGASEVVVHGSNWFVADAYLREVMLVISKSD</sequence>
<dbReference type="InterPro" id="IPR001926">
    <property type="entry name" value="TrpB-like_PALP"/>
</dbReference>
<evidence type="ECO:0000256" key="3">
    <source>
        <dbReference type="ARBA" id="ARBA00004742"/>
    </source>
</evidence>
<dbReference type="AlphaFoldDB" id="A0AAN7SW96"/>
<evidence type="ECO:0000313" key="14">
    <source>
        <dbReference type="Proteomes" id="UP001309876"/>
    </source>
</evidence>
<dbReference type="PROSITE" id="PS00165">
    <property type="entry name" value="DEHYDRATASE_SER_THR"/>
    <property type="match status" value="1"/>
</dbReference>
<gene>
    <name evidence="13" type="primary">CHA1_1</name>
    <name evidence="13" type="ORF">LTR05_006686</name>
</gene>
<evidence type="ECO:0000256" key="5">
    <source>
        <dbReference type="ARBA" id="ARBA00012093"/>
    </source>
</evidence>
<feature type="domain" description="Tryptophan synthase beta chain-like PALP" evidence="12">
    <location>
        <begin position="30"/>
        <end position="150"/>
    </location>
</feature>
<evidence type="ECO:0000256" key="6">
    <source>
        <dbReference type="ARBA" id="ARBA00022432"/>
    </source>
</evidence>
<dbReference type="PANTHER" id="PTHR48078">
    <property type="entry name" value="THREONINE DEHYDRATASE, MITOCHONDRIAL-RELATED"/>
    <property type="match status" value="1"/>
</dbReference>
<keyword evidence="11" id="KW-0732">Signal</keyword>
<dbReference type="InterPro" id="IPR036052">
    <property type="entry name" value="TrpB-like_PALP_sf"/>
</dbReference>
<evidence type="ECO:0000256" key="7">
    <source>
        <dbReference type="ARBA" id="ARBA00022490"/>
    </source>
</evidence>
<keyword evidence="9 13" id="KW-0456">Lyase</keyword>
<dbReference type="EMBL" id="JAVRRJ010000007">
    <property type="protein sequence ID" value="KAK5082805.1"/>
    <property type="molecule type" value="Genomic_DNA"/>
</dbReference>
<comment type="subcellular location">
    <subcellularLocation>
        <location evidence="2">Cytoplasm</location>
    </subcellularLocation>
</comment>
<evidence type="ECO:0000259" key="12">
    <source>
        <dbReference type="Pfam" id="PF00291"/>
    </source>
</evidence>
<evidence type="ECO:0000313" key="13">
    <source>
        <dbReference type="EMBL" id="KAK5082805.1"/>
    </source>
</evidence>
<comment type="catalytic activity">
    <reaction evidence="10">
        <text>L-serine = pyruvate + NH4(+)</text>
        <dbReference type="Rhea" id="RHEA:19169"/>
        <dbReference type="ChEBI" id="CHEBI:15361"/>
        <dbReference type="ChEBI" id="CHEBI:28938"/>
        <dbReference type="ChEBI" id="CHEBI:33384"/>
        <dbReference type="EC" id="4.3.1.17"/>
    </reaction>
</comment>
<name>A0AAN7SW96_9EURO</name>
<dbReference type="GO" id="GO:0006094">
    <property type="term" value="P:gluconeogenesis"/>
    <property type="evidence" value="ECO:0007669"/>
    <property type="project" value="UniProtKB-KW"/>
</dbReference>
<comment type="cofactor">
    <cofactor evidence="1">
        <name>pyridoxal 5'-phosphate</name>
        <dbReference type="ChEBI" id="CHEBI:597326"/>
    </cofactor>
</comment>